<keyword evidence="2 4" id="KW-0863">Zinc-finger</keyword>
<evidence type="ECO:0000259" key="6">
    <source>
        <dbReference type="PROSITE" id="PS50089"/>
    </source>
</evidence>
<proteinExistence type="predicted"/>
<feature type="domain" description="RING-type" evidence="6">
    <location>
        <begin position="138"/>
        <end position="179"/>
    </location>
</feature>
<evidence type="ECO:0000313" key="8">
    <source>
        <dbReference type="Proteomes" id="UP000310200"/>
    </source>
</evidence>
<keyword evidence="1" id="KW-0479">Metal-binding</keyword>
<dbReference type="GO" id="GO:0061630">
    <property type="term" value="F:ubiquitin protein ligase activity"/>
    <property type="evidence" value="ECO:0007669"/>
    <property type="project" value="InterPro"/>
</dbReference>
<dbReference type="InterPro" id="IPR013083">
    <property type="entry name" value="Znf_RING/FYVE/PHD"/>
</dbReference>
<dbReference type="InterPro" id="IPR001841">
    <property type="entry name" value="Znf_RING"/>
</dbReference>
<dbReference type="STRING" id="300112.A0A4S2L534"/>
<gene>
    <name evidence="7" type="ORF">DBV15_01411</name>
</gene>
<evidence type="ECO:0000313" key="7">
    <source>
        <dbReference type="EMBL" id="TGZ55679.1"/>
    </source>
</evidence>
<evidence type="ECO:0000256" key="4">
    <source>
        <dbReference type="PROSITE-ProRule" id="PRU00175"/>
    </source>
</evidence>
<feature type="region of interest" description="Disordered" evidence="5">
    <location>
        <begin position="38"/>
        <end position="59"/>
    </location>
</feature>
<dbReference type="InterPro" id="IPR049627">
    <property type="entry name" value="SLX8"/>
</dbReference>
<dbReference type="PANTHER" id="PTHR47094">
    <property type="entry name" value="ELFLESS, ISOFORM B"/>
    <property type="match status" value="1"/>
</dbReference>
<dbReference type="AlphaFoldDB" id="A0A4S2L534"/>
<accession>A0A4S2L534</accession>
<comment type="caution">
    <text evidence="7">The sequence shown here is derived from an EMBL/GenBank/DDBJ whole genome shotgun (WGS) entry which is preliminary data.</text>
</comment>
<dbReference type="EMBL" id="QBLH01000429">
    <property type="protein sequence ID" value="TGZ55679.1"/>
    <property type="molecule type" value="Genomic_DNA"/>
</dbReference>
<evidence type="ECO:0000256" key="5">
    <source>
        <dbReference type="SAM" id="MobiDB-lite"/>
    </source>
</evidence>
<evidence type="ECO:0000256" key="3">
    <source>
        <dbReference type="ARBA" id="ARBA00022833"/>
    </source>
</evidence>
<dbReference type="PANTHER" id="PTHR47094:SF1">
    <property type="entry name" value="RING-TYPE E3 UBIQUITIN TRANSFERASE"/>
    <property type="match status" value="1"/>
</dbReference>
<dbReference type="Proteomes" id="UP000310200">
    <property type="component" value="Unassembled WGS sequence"/>
</dbReference>
<dbReference type="InterPro" id="IPR017907">
    <property type="entry name" value="Znf_RING_CS"/>
</dbReference>
<dbReference type="PROSITE" id="PS00518">
    <property type="entry name" value="ZF_RING_1"/>
    <property type="match status" value="1"/>
</dbReference>
<dbReference type="GO" id="GO:0033768">
    <property type="term" value="C:SUMO-targeted ubiquitin ligase complex"/>
    <property type="evidence" value="ECO:0007669"/>
    <property type="project" value="TreeGrafter"/>
</dbReference>
<protein>
    <submittedName>
        <fullName evidence="7">E3 ubiquitin-protein ligase MARCH8</fullName>
    </submittedName>
</protein>
<keyword evidence="8" id="KW-1185">Reference proteome</keyword>
<keyword evidence="3" id="KW-0862">Zinc</keyword>
<dbReference type="Gene3D" id="3.30.40.10">
    <property type="entry name" value="Zinc/RING finger domain, C3HC4 (zinc finger)"/>
    <property type="match status" value="1"/>
</dbReference>
<name>A0A4S2L534_9HYME</name>
<dbReference type="SUPFAM" id="SSF57850">
    <property type="entry name" value="RING/U-box"/>
    <property type="match status" value="1"/>
</dbReference>
<dbReference type="GO" id="GO:0006511">
    <property type="term" value="P:ubiquitin-dependent protein catabolic process"/>
    <property type="evidence" value="ECO:0007669"/>
    <property type="project" value="TreeGrafter"/>
</dbReference>
<dbReference type="PROSITE" id="PS50089">
    <property type="entry name" value="ZF_RING_2"/>
    <property type="match status" value="1"/>
</dbReference>
<evidence type="ECO:0000256" key="1">
    <source>
        <dbReference type="ARBA" id="ARBA00022723"/>
    </source>
</evidence>
<dbReference type="GO" id="GO:0140082">
    <property type="term" value="F:SUMO-ubiquitin ligase activity"/>
    <property type="evidence" value="ECO:0007669"/>
    <property type="project" value="TreeGrafter"/>
</dbReference>
<dbReference type="SMART" id="SM00184">
    <property type="entry name" value="RING"/>
    <property type="match status" value="1"/>
</dbReference>
<dbReference type="GO" id="GO:0008270">
    <property type="term" value="F:zinc ion binding"/>
    <property type="evidence" value="ECO:0007669"/>
    <property type="project" value="UniProtKB-KW"/>
</dbReference>
<dbReference type="Pfam" id="PF13639">
    <property type="entry name" value="zf-RING_2"/>
    <property type="match status" value="1"/>
</dbReference>
<reference evidence="7 8" key="1">
    <citation type="journal article" date="2019" name="Philos. Trans. R. Soc. Lond., B, Biol. Sci.">
        <title>Ant behaviour and brain gene expression of defending hosts depend on the ecological success of the intruding social parasite.</title>
        <authorList>
            <person name="Kaur R."/>
            <person name="Stoldt M."/>
            <person name="Jongepier E."/>
            <person name="Feldmeyer B."/>
            <person name="Menzel F."/>
            <person name="Bornberg-Bauer E."/>
            <person name="Foitzik S."/>
        </authorList>
    </citation>
    <scope>NUCLEOTIDE SEQUENCE [LARGE SCALE GENOMIC DNA]</scope>
    <source>
        <tissue evidence="7">Whole body</tissue>
    </source>
</reference>
<evidence type="ECO:0000256" key="2">
    <source>
        <dbReference type="ARBA" id="ARBA00022771"/>
    </source>
</evidence>
<dbReference type="GO" id="GO:0032183">
    <property type="term" value="F:SUMO binding"/>
    <property type="evidence" value="ECO:0007669"/>
    <property type="project" value="TreeGrafter"/>
</dbReference>
<sequence>MIRIRVNVYEDITDDSIMNDSVVDISPTLIDVIDLTKESPSGSARTSRSRQRNTGDVASSVTNSSACRCRRPLSPIVLGNTPDAQTFVYTLKNPRKKRRMLRATSSNEVLTVDDTNKEDDKPYCIVESDDRQPIPLTCPICLESLTSNLKPTTTRCGHLFCIECLESFIRISKKCPTCKTAITLKSCTRLYI</sequence>
<organism evidence="7 8">
    <name type="scientific">Temnothorax longispinosus</name>
    <dbReference type="NCBI Taxonomy" id="300112"/>
    <lineage>
        <taxon>Eukaryota</taxon>
        <taxon>Metazoa</taxon>
        <taxon>Ecdysozoa</taxon>
        <taxon>Arthropoda</taxon>
        <taxon>Hexapoda</taxon>
        <taxon>Insecta</taxon>
        <taxon>Pterygota</taxon>
        <taxon>Neoptera</taxon>
        <taxon>Endopterygota</taxon>
        <taxon>Hymenoptera</taxon>
        <taxon>Apocrita</taxon>
        <taxon>Aculeata</taxon>
        <taxon>Formicoidea</taxon>
        <taxon>Formicidae</taxon>
        <taxon>Myrmicinae</taxon>
        <taxon>Temnothorax</taxon>
    </lineage>
</organism>